<dbReference type="Pfam" id="PF00583">
    <property type="entry name" value="Acetyltransf_1"/>
    <property type="match status" value="1"/>
</dbReference>
<dbReference type="OrthoDB" id="529907at2"/>
<evidence type="ECO:0000256" key="3">
    <source>
        <dbReference type="SAM" id="MobiDB-lite"/>
    </source>
</evidence>
<evidence type="ECO:0000313" key="5">
    <source>
        <dbReference type="EMBL" id="PWH07845.1"/>
    </source>
</evidence>
<keyword evidence="1 5" id="KW-0808">Transferase</keyword>
<proteinExistence type="predicted"/>
<comment type="caution">
    <text evidence="5">The sequence shown here is derived from an EMBL/GenBank/DDBJ whole genome shotgun (WGS) entry which is preliminary data.</text>
</comment>
<feature type="compositionally biased region" description="Basic and acidic residues" evidence="3">
    <location>
        <begin position="10"/>
        <end position="22"/>
    </location>
</feature>
<evidence type="ECO:0000256" key="1">
    <source>
        <dbReference type="ARBA" id="ARBA00022679"/>
    </source>
</evidence>
<reference evidence="5 6" key="1">
    <citation type="submission" date="2018-05" db="EMBL/GenBank/DDBJ databases">
        <title>Brachybacterium sp. M1HQ-2T, whole genome shotgun sequence.</title>
        <authorList>
            <person name="Tuo L."/>
        </authorList>
    </citation>
    <scope>NUCLEOTIDE SEQUENCE [LARGE SCALE GENOMIC DNA]</scope>
    <source>
        <strain evidence="5 6">M1HQ-2</strain>
    </source>
</reference>
<organism evidence="5 6">
    <name type="scientific">Brachybacterium endophyticum</name>
    <dbReference type="NCBI Taxonomy" id="2182385"/>
    <lineage>
        <taxon>Bacteria</taxon>
        <taxon>Bacillati</taxon>
        <taxon>Actinomycetota</taxon>
        <taxon>Actinomycetes</taxon>
        <taxon>Micrococcales</taxon>
        <taxon>Dermabacteraceae</taxon>
        <taxon>Brachybacterium</taxon>
    </lineage>
</organism>
<gene>
    <name evidence="5" type="ORF">DEO23_04360</name>
</gene>
<evidence type="ECO:0000259" key="4">
    <source>
        <dbReference type="PROSITE" id="PS51186"/>
    </source>
</evidence>
<sequence>MSGDAAGAPLERDGLPDGARMRPADLADAPALAELEHELFPEDAWSLAMLRDEIAHPSRHVVVVEVADGSAPRPRSAGPIGTPLEAASDAPSRRIIGYAAVMLLGDSADLHTIGTTRPGRGVGRALLDWALRTTREDGASALLLEVREDNTRARHVYEAAGFRDIGARRGYYPGPDGPVDARVMIRELPTD</sequence>
<dbReference type="CDD" id="cd04301">
    <property type="entry name" value="NAT_SF"/>
    <property type="match status" value="1"/>
</dbReference>
<dbReference type="InterPro" id="IPR050832">
    <property type="entry name" value="Bact_Acetyltransf"/>
</dbReference>
<evidence type="ECO:0000256" key="2">
    <source>
        <dbReference type="ARBA" id="ARBA00023315"/>
    </source>
</evidence>
<keyword evidence="6" id="KW-1185">Reference proteome</keyword>
<evidence type="ECO:0000313" key="6">
    <source>
        <dbReference type="Proteomes" id="UP000245590"/>
    </source>
</evidence>
<feature type="region of interest" description="Disordered" evidence="3">
    <location>
        <begin position="1"/>
        <end position="22"/>
    </location>
</feature>
<dbReference type="Proteomes" id="UP000245590">
    <property type="component" value="Unassembled WGS sequence"/>
</dbReference>
<dbReference type="PROSITE" id="PS51186">
    <property type="entry name" value="GNAT"/>
    <property type="match status" value="1"/>
</dbReference>
<feature type="domain" description="N-acetyltransferase" evidence="4">
    <location>
        <begin position="19"/>
        <end position="189"/>
    </location>
</feature>
<name>A0A2U2RPW4_9MICO</name>
<keyword evidence="2" id="KW-0012">Acyltransferase</keyword>
<dbReference type="PANTHER" id="PTHR43877">
    <property type="entry name" value="AMINOALKYLPHOSPHONATE N-ACETYLTRANSFERASE-RELATED-RELATED"/>
    <property type="match status" value="1"/>
</dbReference>
<dbReference type="GO" id="GO:0016747">
    <property type="term" value="F:acyltransferase activity, transferring groups other than amino-acyl groups"/>
    <property type="evidence" value="ECO:0007669"/>
    <property type="project" value="InterPro"/>
</dbReference>
<dbReference type="Gene3D" id="3.40.630.30">
    <property type="match status" value="1"/>
</dbReference>
<dbReference type="SUPFAM" id="SSF55729">
    <property type="entry name" value="Acyl-CoA N-acyltransferases (Nat)"/>
    <property type="match status" value="1"/>
</dbReference>
<dbReference type="EMBL" id="QFKX01000001">
    <property type="protein sequence ID" value="PWH07845.1"/>
    <property type="molecule type" value="Genomic_DNA"/>
</dbReference>
<dbReference type="InterPro" id="IPR016181">
    <property type="entry name" value="Acyl_CoA_acyltransferase"/>
</dbReference>
<dbReference type="AlphaFoldDB" id="A0A2U2RPW4"/>
<dbReference type="InterPro" id="IPR000182">
    <property type="entry name" value="GNAT_dom"/>
</dbReference>
<accession>A0A2U2RPW4</accession>
<protein>
    <submittedName>
        <fullName evidence="5">GNAT family N-acetyltransferase</fullName>
    </submittedName>
</protein>